<keyword evidence="2" id="KW-1185">Reference proteome</keyword>
<organism evidence="1 2">
    <name type="scientific">Pleurodeles waltl</name>
    <name type="common">Iberian ribbed newt</name>
    <dbReference type="NCBI Taxonomy" id="8319"/>
    <lineage>
        <taxon>Eukaryota</taxon>
        <taxon>Metazoa</taxon>
        <taxon>Chordata</taxon>
        <taxon>Craniata</taxon>
        <taxon>Vertebrata</taxon>
        <taxon>Euteleostomi</taxon>
        <taxon>Amphibia</taxon>
        <taxon>Batrachia</taxon>
        <taxon>Caudata</taxon>
        <taxon>Salamandroidea</taxon>
        <taxon>Salamandridae</taxon>
        <taxon>Pleurodelinae</taxon>
        <taxon>Pleurodeles</taxon>
    </lineage>
</organism>
<feature type="non-terminal residue" evidence="1">
    <location>
        <position position="127"/>
    </location>
</feature>
<dbReference type="Proteomes" id="UP001066276">
    <property type="component" value="Chromosome 3_2"/>
</dbReference>
<evidence type="ECO:0000313" key="1">
    <source>
        <dbReference type="EMBL" id="KAJ1174946.1"/>
    </source>
</evidence>
<proteinExistence type="predicted"/>
<evidence type="ECO:0000313" key="2">
    <source>
        <dbReference type="Proteomes" id="UP001066276"/>
    </source>
</evidence>
<dbReference type="AlphaFoldDB" id="A0AAV7TEZ1"/>
<sequence>GSELFGIDSFNHRGQGGNLLVAPTHGSLERQGHFWFSPRGSDRIRRQSVGLGSPLQISSDRGTLVKGGAESQYQLSRTSSRLFCHKKSFPPKTDCCILLRMDNISAVRYVNKLGGTKSRILAEFAKD</sequence>
<reference evidence="1" key="1">
    <citation type="journal article" date="2022" name="bioRxiv">
        <title>Sequencing and chromosome-scale assembly of the giantPleurodeles waltlgenome.</title>
        <authorList>
            <person name="Brown T."/>
            <person name="Elewa A."/>
            <person name="Iarovenko S."/>
            <person name="Subramanian E."/>
            <person name="Araus A.J."/>
            <person name="Petzold A."/>
            <person name="Susuki M."/>
            <person name="Suzuki K.-i.T."/>
            <person name="Hayashi T."/>
            <person name="Toyoda A."/>
            <person name="Oliveira C."/>
            <person name="Osipova E."/>
            <person name="Leigh N.D."/>
            <person name="Simon A."/>
            <person name="Yun M.H."/>
        </authorList>
    </citation>
    <scope>NUCLEOTIDE SEQUENCE</scope>
    <source>
        <strain evidence="1">20211129_DDA</strain>
        <tissue evidence="1">Liver</tissue>
    </source>
</reference>
<feature type="non-terminal residue" evidence="1">
    <location>
        <position position="1"/>
    </location>
</feature>
<dbReference type="EMBL" id="JANPWB010000006">
    <property type="protein sequence ID" value="KAJ1174946.1"/>
    <property type="molecule type" value="Genomic_DNA"/>
</dbReference>
<gene>
    <name evidence="1" type="ORF">NDU88_000237</name>
</gene>
<protein>
    <submittedName>
        <fullName evidence="1">Uncharacterized protein</fullName>
    </submittedName>
</protein>
<comment type="caution">
    <text evidence="1">The sequence shown here is derived from an EMBL/GenBank/DDBJ whole genome shotgun (WGS) entry which is preliminary data.</text>
</comment>
<accession>A0AAV7TEZ1</accession>
<name>A0AAV7TEZ1_PLEWA</name>